<dbReference type="SUPFAM" id="SSF52499">
    <property type="entry name" value="Isochorismatase-like hydrolases"/>
    <property type="match status" value="1"/>
</dbReference>
<proteinExistence type="inferred from homology"/>
<sequence>MASGAMRLRAGDALLVVDLQRDFCPGGALPVPDGDKIVPLANELIEEAVAADACVVAVRDWHPPGHASFHEKGGPWPPHCVQNSAGARFHDDLRLPENAILVSKGMALEQDQYSAFAVEGFADRLRSVGVRRVLIVGLTQEYCVRESALDAVAAGFETHVRLSGTRPITLEKGREAVEDLRHAGVIVEDGEDKS</sequence>
<dbReference type="Proteomes" id="UP001350748">
    <property type="component" value="Unassembled WGS sequence"/>
</dbReference>
<evidence type="ECO:0000313" key="9">
    <source>
        <dbReference type="EMBL" id="MEF3365232.1"/>
    </source>
</evidence>
<evidence type="ECO:0000256" key="2">
    <source>
        <dbReference type="ARBA" id="ARBA00022642"/>
    </source>
</evidence>
<protein>
    <recommendedName>
        <fullName evidence="6">nicotinamidase</fullName>
        <ecNumber evidence="6">3.5.1.19</ecNumber>
    </recommendedName>
    <alternativeName>
        <fullName evidence="7">Nicotinamide deamidase</fullName>
    </alternativeName>
</protein>
<comment type="caution">
    <text evidence="9">The sequence shown here is derived from an EMBL/GenBank/DDBJ whole genome shotgun (WGS) entry which is preliminary data.</text>
</comment>
<comment type="pathway">
    <text evidence="5">Cofactor biosynthesis; nicotinate biosynthesis; nicotinate from nicotinamide: step 1/1.</text>
</comment>
<dbReference type="InterPro" id="IPR000868">
    <property type="entry name" value="Isochorismatase-like_dom"/>
</dbReference>
<accession>A0ABU7XE15</accession>
<comment type="similarity">
    <text evidence="1">Belongs to the isochorismatase family.</text>
</comment>
<evidence type="ECO:0000256" key="3">
    <source>
        <dbReference type="ARBA" id="ARBA00022723"/>
    </source>
</evidence>
<feature type="domain" description="Isochorismatase-like" evidence="8">
    <location>
        <begin position="13"/>
        <end position="191"/>
    </location>
</feature>
<keyword evidence="2" id="KW-0662">Pyridine nucleotide biosynthesis</keyword>
<evidence type="ECO:0000259" key="8">
    <source>
        <dbReference type="Pfam" id="PF00857"/>
    </source>
</evidence>
<organism evidence="9 10">
    <name type="scientific">Methylocystis borbori</name>
    <dbReference type="NCBI Taxonomy" id="3118750"/>
    <lineage>
        <taxon>Bacteria</taxon>
        <taxon>Pseudomonadati</taxon>
        <taxon>Pseudomonadota</taxon>
        <taxon>Alphaproteobacteria</taxon>
        <taxon>Hyphomicrobiales</taxon>
        <taxon>Methylocystaceae</taxon>
        <taxon>Methylocystis</taxon>
    </lineage>
</organism>
<dbReference type="EC" id="3.5.1.19" evidence="6"/>
<dbReference type="PANTHER" id="PTHR11080">
    <property type="entry name" value="PYRAZINAMIDASE/NICOTINAMIDASE"/>
    <property type="match status" value="1"/>
</dbReference>
<evidence type="ECO:0000256" key="1">
    <source>
        <dbReference type="ARBA" id="ARBA00006336"/>
    </source>
</evidence>
<dbReference type="PANTHER" id="PTHR11080:SF2">
    <property type="entry name" value="LD05707P"/>
    <property type="match status" value="1"/>
</dbReference>
<dbReference type="EMBL" id="JAZHYN010000003">
    <property type="protein sequence ID" value="MEF3365232.1"/>
    <property type="molecule type" value="Genomic_DNA"/>
</dbReference>
<evidence type="ECO:0000256" key="4">
    <source>
        <dbReference type="ARBA" id="ARBA00022801"/>
    </source>
</evidence>
<keyword evidence="10" id="KW-1185">Reference proteome</keyword>
<evidence type="ECO:0000256" key="5">
    <source>
        <dbReference type="ARBA" id="ARBA00037900"/>
    </source>
</evidence>
<evidence type="ECO:0000256" key="6">
    <source>
        <dbReference type="ARBA" id="ARBA00039017"/>
    </source>
</evidence>
<dbReference type="Pfam" id="PF00857">
    <property type="entry name" value="Isochorismatase"/>
    <property type="match status" value="1"/>
</dbReference>
<dbReference type="InterPro" id="IPR052347">
    <property type="entry name" value="Isochorismatase_Nicotinamidase"/>
</dbReference>
<dbReference type="RefSeq" id="WP_332080140.1">
    <property type="nucleotide sequence ID" value="NZ_JAZHYN010000003.1"/>
</dbReference>
<name>A0ABU7XE15_9HYPH</name>
<evidence type="ECO:0000313" key="10">
    <source>
        <dbReference type="Proteomes" id="UP001350748"/>
    </source>
</evidence>
<dbReference type="InterPro" id="IPR036380">
    <property type="entry name" value="Isochorismatase-like_sf"/>
</dbReference>
<evidence type="ECO:0000256" key="7">
    <source>
        <dbReference type="ARBA" id="ARBA00043224"/>
    </source>
</evidence>
<reference evidence="9 10" key="1">
    <citation type="submission" date="2024-02" db="EMBL/GenBank/DDBJ databases">
        <authorList>
            <person name="Grouzdev D."/>
        </authorList>
    </citation>
    <scope>NUCLEOTIDE SEQUENCE [LARGE SCALE GENOMIC DNA]</scope>
    <source>
        <strain evidence="9 10">9N</strain>
    </source>
</reference>
<keyword evidence="4" id="KW-0378">Hydrolase</keyword>
<keyword evidence="3" id="KW-0479">Metal-binding</keyword>
<gene>
    <name evidence="9" type="ORF">V3H18_01655</name>
</gene>
<dbReference type="Gene3D" id="3.40.50.850">
    <property type="entry name" value="Isochorismatase-like"/>
    <property type="match status" value="1"/>
</dbReference>